<name>A0A5D4SNP5_9BACI</name>
<gene>
    <name evidence="3" type="ORF">FZD47_06015</name>
</gene>
<evidence type="ECO:0000313" key="4">
    <source>
        <dbReference type="Proteomes" id="UP000323732"/>
    </source>
</evidence>
<comment type="caution">
    <text evidence="3">The sequence shown here is derived from an EMBL/GenBank/DDBJ whole genome shotgun (WGS) entry which is preliminary data.</text>
</comment>
<protein>
    <submittedName>
        <fullName evidence="3">SRPBCC domain-containing protein</fullName>
    </submittedName>
</protein>
<dbReference type="Pfam" id="PF08327">
    <property type="entry name" value="AHSA1"/>
    <property type="match status" value="1"/>
</dbReference>
<dbReference type="CDD" id="cd07814">
    <property type="entry name" value="SRPBCC_CalC_Aha1-like"/>
    <property type="match status" value="1"/>
</dbReference>
<dbReference type="RefSeq" id="WP_148949329.1">
    <property type="nucleotide sequence ID" value="NZ_JAHXNN010000004.1"/>
</dbReference>
<dbReference type="SUPFAM" id="SSF55961">
    <property type="entry name" value="Bet v1-like"/>
    <property type="match status" value="1"/>
</dbReference>
<reference evidence="3 4" key="1">
    <citation type="submission" date="2019-08" db="EMBL/GenBank/DDBJ databases">
        <title>Bacillus genomes from the desert of Cuatro Cienegas, Coahuila.</title>
        <authorList>
            <person name="Olmedo-Alvarez G."/>
        </authorList>
    </citation>
    <scope>NUCLEOTIDE SEQUENCE [LARGE SCALE GENOMIC DNA]</scope>
    <source>
        <strain evidence="3 4">CH37_1T</strain>
    </source>
</reference>
<organism evidence="3 4">
    <name type="scientific">Bacillus infantis</name>
    <dbReference type="NCBI Taxonomy" id="324767"/>
    <lineage>
        <taxon>Bacteria</taxon>
        <taxon>Bacillati</taxon>
        <taxon>Bacillota</taxon>
        <taxon>Bacilli</taxon>
        <taxon>Bacillales</taxon>
        <taxon>Bacillaceae</taxon>
        <taxon>Bacillus</taxon>
    </lineage>
</organism>
<evidence type="ECO:0000256" key="1">
    <source>
        <dbReference type="ARBA" id="ARBA00006817"/>
    </source>
</evidence>
<comment type="similarity">
    <text evidence="1">Belongs to the AHA1 family.</text>
</comment>
<evidence type="ECO:0000313" key="3">
    <source>
        <dbReference type="EMBL" id="TYS64913.1"/>
    </source>
</evidence>
<accession>A0A5D4SNP5</accession>
<dbReference type="Proteomes" id="UP000323732">
    <property type="component" value="Unassembled WGS sequence"/>
</dbReference>
<dbReference type="InterPro" id="IPR013538">
    <property type="entry name" value="ASHA1/2-like_C"/>
</dbReference>
<dbReference type="AlphaFoldDB" id="A0A5D4SNP5"/>
<evidence type="ECO:0000259" key="2">
    <source>
        <dbReference type="Pfam" id="PF08327"/>
    </source>
</evidence>
<proteinExistence type="inferred from homology"/>
<dbReference type="InterPro" id="IPR023393">
    <property type="entry name" value="START-like_dom_sf"/>
</dbReference>
<sequence length="148" mass="16522">MPVIEHRILIRKDREDIFQILTTGEGWNSWFTDGTVLNLKSDGTGDIRLKWNSYGPEKLVLEDGGKILHAEQGRRFTFQWTPGESTTTVAFTLEPADKGTLVSVRETGYSSSRKDLDACVKCAAGWGEALVLLKFYAEHGQVCKQDLG</sequence>
<dbReference type="EMBL" id="VTES01000002">
    <property type="protein sequence ID" value="TYS64913.1"/>
    <property type="molecule type" value="Genomic_DNA"/>
</dbReference>
<dbReference type="Gene3D" id="3.30.530.20">
    <property type="match status" value="1"/>
</dbReference>
<feature type="domain" description="Activator of Hsp90 ATPase homologue 1/2-like C-terminal" evidence="2">
    <location>
        <begin position="14"/>
        <end position="136"/>
    </location>
</feature>